<organism evidence="1 2">
    <name type="scientific">Eretmocerus hayati</name>
    <dbReference type="NCBI Taxonomy" id="131215"/>
    <lineage>
        <taxon>Eukaryota</taxon>
        <taxon>Metazoa</taxon>
        <taxon>Ecdysozoa</taxon>
        <taxon>Arthropoda</taxon>
        <taxon>Hexapoda</taxon>
        <taxon>Insecta</taxon>
        <taxon>Pterygota</taxon>
        <taxon>Neoptera</taxon>
        <taxon>Endopterygota</taxon>
        <taxon>Hymenoptera</taxon>
        <taxon>Apocrita</taxon>
        <taxon>Proctotrupomorpha</taxon>
        <taxon>Chalcidoidea</taxon>
        <taxon>Aphelinidae</taxon>
        <taxon>Aphelininae</taxon>
        <taxon>Eretmocerus</taxon>
    </lineage>
</organism>
<evidence type="ECO:0000313" key="1">
    <source>
        <dbReference type="EMBL" id="KAJ8685200.1"/>
    </source>
</evidence>
<sequence>MEIYIYNDQEAVCLDIDNETLSLEDLQIFFPSAVGLRYRLKDKLYIVPQHANLLSINADVTEYSVYTEEDIQNDRDLFVRVEVRKYFYKRYTYKEMIRMLKKCSNIQISLRNLKRLLKEMNLKRKSVIESPVGLLRTAILQELDGQGADIGYRPMWQRLRGEYFLDVKQQTVLEIMRELDPLGIERRSRYRLKRRIYKVLGPNHMWHIDGFDKLKRWGFAIHGCVDGCSRKVIWLEVATTNNDPRVVAYYFLEGICEHECVPIILRSDRGTENQLVEVIQRVLRNEHADPDAQHYCFIKGKSVHNERIEKYWKQLRNSTLGFYIDLFRAMEETKVLDQSDIVQVELLRYCFGKTIQNDLRQSTKEWNEHRIRLQKDIEAPCGIPNMIYHCPEHFDLVDCRKPVNLNIIPEFKERVTTKPKIYHRYTEDLVQFLIPDASPPNTPRDACNLFMKLRELMEAMETS</sequence>
<protein>
    <submittedName>
        <fullName evidence="1">Uncharacterized protein</fullName>
    </submittedName>
</protein>
<keyword evidence="2" id="KW-1185">Reference proteome</keyword>
<accession>A0ACC2PTT4</accession>
<evidence type="ECO:0000313" key="2">
    <source>
        <dbReference type="Proteomes" id="UP001239111"/>
    </source>
</evidence>
<name>A0ACC2PTT4_9HYME</name>
<proteinExistence type="predicted"/>
<gene>
    <name evidence="1" type="ORF">QAD02_020993</name>
</gene>
<dbReference type="Proteomes" id="UP001239111">
    <property type="component" value="Chromosome 1"/>
</dbReference>
<dbReference type="EMBL" id="CM056741">
    <property type="protein sequence ID" value="KAJ8685200.1"/>
    <property type="molecule type" value="Genomic_DNA"/>
</dbReference>
<comment type="caution">
    <text evidence="1">The sequence shown here is derived from an EMBL/GenBank/DDBJ whole genome shotgun (WGS) entry which is preliminary data.</text>
</comment>
<reference evidence="1" key="1">
    <citation type="submission" date="2023-04" db="EMBL/GenBank/DDBJ databases">
        <title>A chromosome-level genome assembly of the parasitoid wasp Eretmocerus hayati.</title>
        <authorList>
            <person name="Zhong Y."/>
            <person name="Liu S."/>
            <person name="Liu Y."/>
        </authorList>
    </citation>
    <scope>NUCLEOTIDE SEQUENCE</scope>
    <source>
        <strain evidence="1">ZJU_SS_LIU_2023</strain>
    </source>
</reference>